<name>A0A942DVD0_9HYPH</name>
<dbReference type="PANTHER" id="PTHR30600">
    <property type="entry name" value="CYTOCHROME C PEROXIDASE-RELATED"/>
    <property type="match status" value="1"/>
</dbReference>
<reference evidence="11" key="1">
    <citation type="submission" date="2021-04" db="EMBL/GenBank/DDBJ databases">
        <title>Pseudaminobacter soli sp. nov., isolated from paddy soil contaminated by heavy metals.</title>
        <authorList>
            <person name="Zhang K."/>
        </authorList>
    </citation>
    <scope>NUCLEOTIDE SEQUENCE</scope>
    <source>
        <strain evidence="11">19-2017</strain>
    </source>
</reference>
<dbReference type="GO" id="GO:0046872">
    <property type="term" value="F:metal ion binding"/>
    <property type="evidence" value="ECO:0007669"/>
    <property type="project" value="UniProtKB-KW"/>
</dbReference>
<keyword evidence="5" id="KW-0574">Periplasm</keyword>
<comment type="caution">
    <text evidence="11">The sequence shown here is derived from an EMBL/GenBank/DDBJ whole genome shotgun (WGS) entry which is preliminary data.</text>
</comment>
<keyword evidence="6" id="KW-0560">Oxidoreductase</keyword>
<dbReference type="Gene3D" id="1.10.760.10">
    <property type="entry name" value="Cytochrome c-like domain"/>
    <property type="match status" value="2"/>
</dbReference>
<dbReference type="InterPro" id="IPR026259">
    <property type="entry name" value="MauG/Cytc_peroxidase"/>
</dbReference>
<feature type="binding site" description="covalent" evidence="8">
    <location>
        <position position="261"/>
    </location>
    <ligand>
        <name>heme c</name>
        <dbReference type="ChEBI" id="CHEBI:61717"/>
        <label>2</label>
    </ligand>
</feature>
<evidence type="ECO:0000256" key="9">
    <source>
        <dbReference type="PIRSR" id="PIRSR000294-2"/>
    </source>
</evidence>
<dbReference type="InterPro" id="IPR051395">
    <property type="entry name" value="Cytochrome_c_Peroxidase/MauG"/>
</dbReference>
<feature type="binding site" description="covalent" evidence="8">
    <location>
        <position position="79"/>
    </location>
    <ligand>
        <name>heme c</name>
        <dbReference type="ChEBI" id="CHEBI:61717"/>
        <label>1</label>
    </ligand>
</feature>
<feature type="domain" description="Cytochrome c" evidence="10">
    <location>
        <begin position="243"/>
        <end position="396"/>
    </location>
</feature>
<keyword evidence="12" id="KW-1185">Reference proteome</keyword>
<keyword evidence="4" id="KW-0732">Signal</keyword>
<evidence type="ECO:0000259" key="10">
    <source>
        <dbReference type="PROSITE" id="PS51007"/>
    </source>
</evidence>
<feature type="binding site" description="axial binding residue" evidence="9">
    <location>
        <position position="80"/>
    </location>
    <ligand>
        <name>heme c</name>
        <dbReference type="ChEBI" id="CHEBI:61717"/>
        <label>1</label>
    </ligand>
    <ligandPart>
        <name>Fe</name>
        <dbReference type="ChEBI" id="CHEBI:18248"/>
    </ligandPart>
</feature>
<feature type="binding site" description="covalent" evidence="8">
    <location>
        <position position="258"/>
    </location>
    <ligand>
        <name>heme c</name>
        <dbReference type="ChEBI" id="CHEBI:61717"/>
        <label>2</label>
    </ligand>
</feature>
<comment type="subcellular location">
    <subcellularLocation>
        <location evidence="1">Periplasm</location>
    </subcellularLocation>
</comment>
<dbReference type="RefSeq" id="WP_188253205.1">
    <property type="nucleotide sequence ID" value="NZ_JABVCF010000001.1"/>
</dbReference>
<evidence type="ECO:0000256" key="4">
    <source>
        <dbReference type="ARBA" id="ARBA00022729"/>
    </source>
</evidence>
<dbReference type="EMBL" id="JAGWCR010000001">
    <property type="protein sequence ID" value="MBS3647519.1"/>
    <property type="molecule type" value="Genomic_DNA"/>
</dbReference>
<dbReference type="GO" id="GO:0009055">
    <property type="term" value="F:electron transfer activity"/>
    <property type="evidence" value="ECO:0007669"/>
    <property type="project" value="InterPro"/>
</dbReference>
<keyword evidence="7 9" id="KW-0408">Iron</keyword>
<dbReference type="AlphaFoldDB" id="A0A942DVD0"/>
<evidence type="ECO:0000256" key="5">
    <source>
        <dbReference type="ARBA" id="ARBA00022764"/>
    </source>
</evidence>
<gene>
    <name evidence="11" type="ORF">KEU06_02620</name>
</gene>
<organism evidence="11 12">
    <name type="scientific">Pseudaminobacter soli</name>
    <name type="common">ex Zhang et al. 2022</name>
    <dbReference type="NCBI Taxonomy" id="2831468"/>
    <lineage>
        <taxon>Bacteria</taxon>
        <taxon>Pseudomonadati</taxon>
        <taxon>Pseudomonadota</taxon>
        <taxon>Alphaproteobacteria</taxon>
        <taxon>Hyphomicrobiales</taxon>
        <taxon>Phyllobacteriaceae</taxon>
        <taxon>Pseudaminobacter</taxon>
    </lineage>
</organism>
<evidence type="ECO:0000256" key="1">
    <source>
        <dbReference type="ARBA" id="ARBA00004418"/>
    </source>
</evidence>
<protein>
    <submittedName>
        <fullName evidence="11">Methylamine utilization protein</fullName>
    </submittedName>
</protein>
<evidence type="ECO:0000256" key="7">
    <source>
        <dbReference type="ARBA" id="ARBA00023004"/>
    </source>
</evidence>
<comment type="cofactor">
    <cofactor evidence="8">
        <name>heme</name>
        <dbReference type="ChEBI" id="CHEBI:30413"/>
    </cofactor>
    <text evidence="8">Binds 2 heme groups.</text>
</comment>
<dbReference type="GO" id="GO:0020037">
    <property type="term" value="F:heme binding"/>
    <property type="evidence" value="ECO:0007669"/>
    <property type="project" value="InterPro"/>
</dbReference>
<comment type="PTM">
    <text evidence="8">Binds 2 heme groups per subunit.</text>
</comment>
<evidence type="ECO:0000313" key="11">
    <source>
        <dbReference type="EMBL" id="MBS3647519.1"/>
    </source>
</evidence>
<feature type="binding site" description="axial binding residue" evidence="9">
    <location>
        <position position="262"/>
    </location>
    <ligand>
        <name>heme c</name>
        <dbReference type="ChEBI" id="CHEBI:61717"/>
        <label>2</label>
    </ligand>
    <ligandPart>
        <name>Fe</name>
        <dbReference type="ChEBI" id="CHEBI:18248"/>
    </ligandPart>
</feature>
<dbReference type="PIRSF" id="PIRSF000294">
    <property type="entry name" value="Cytochrome-c_peroxidase"/>
    <property type="match status" value="1"/>
</dbReference>
<dbReference type="PROSITE" id="PS51257">
    <property type="entry name" value="PROKAR_LIPOPROTEIN"/>
    <property type="match status" value="1"/>
</dbReference>
<dbReference type="GO" id="GO:0042597">
    <property type="term" value="C:periplasmic space"/>
    <property type="evidence" value="ECO:0007669"/>
    <property type="project" value="UniProtKB-SubCell"/>
</dbReference>
<evidence type="ECO:0000256" key="3">
    <source>
        <dbReference type="ARBA" id="ARBA00022723"/>
    </source>
</evidence>
<evidence type="ECO:0000256" key="8">
    <source>
        <dbReference type="PIRSR" id="PIRSR000294-1"/>
    </source>
</evidence>
<evidence type="ECO:0000256" key="6">
    <source>
        <dbReference type="ARBA" id="ARBA00023002"/>
    </source>
</evidence>
<dbReference type="InterPro" id="IPR009056">
    <property type="entry name" value="Cyt_c-like_dom"/>
</dbReference>
<evidence type="ECO:0000256" key="2">
    <source>
        <dbReference type="ARBA" id="ARBA00022617"/>
    </source>
</evidence>
<dbReference type="Proteomes" id="UP000680348">
    <property type="component" value="Unassembled WGS sequence"/>
</dbReference>
<dbReference type="InterPro" id="IPR036909">
    <property type="entry name" value="Cyt_c-like_dom_sf"/>
</dbReference>
<dbReference type="SUPFAM" id="SSF46626">
    <property type="entry name" value="Cytochrome c"/>
    <property type="match status" value="2"/>
</dbReference>
<sequence length="397" mass="43513">MSFKVLAVGISLFLAGCSGEQLSDEEKQLIGQFRLSELQPLPADPTNKYADQSGPAAFGATLFFEQRLSRDGNVACSTCHISDRQFQDDRPFGKGVGETKRRTMPLAGVAYSPWFFWDGRRDSLWAQALGPLEDQNEHAGTRTAYAQLIAREFKDRYENIFGPLPDLSAVPASAGPFGAEAERAAWMAMSDDQRAAVDLVFANMGKAIAAFERTLVHKPTRFDRFADALAAGRQPEKDAALSEDEILGLRLFVGKARCSTCHTGPRFTDDHFHNTGVPQADGKPLDLGRETAVAQVLADPFNCAGRFRDGDESACGELRFMVKEGPELKRAFKTPSLRGAASRPPYMHAGQFKSLVEVVEHYAAAPQSPDGHSELVRLKLSEREKTALVAFLKTLAQ</sequence>
<accession>A0A942DVD0</accession>
<feature type="binding site" description="covalent" evidence="8">
    <location>
        <position position="76"/>
    </location>
    <ligand>
        <name>heme c</name>
        <dbReference type="ChEBI" id="CHEBI:61717"/>
        <label>1</label>
    </ligand>
</feature>
<dbReference type="PANTHER" id="PTHR30600:SF10">
    <property type="entry name" value="BLL6722 PROTEIN"/>
    <property type="match status" value="1"/>
</dbReference>
<evidence type="ECO:0000313" key="12">
    <source>
        <dbReference type="Proteomes" id="UP000680348"/>
    </source>
</evidence>
<dbReference type="Pfam" id="PF03150">
    <property type="entry name" value="CCP_MauG"/>
    <property type="match status" value="1"/>
</dbReference>
<dbReference type="GO" id="GO:0004130">
    <property type="term" value="F:cytochrome-c peroxidase activity"/>
    <property type="evidence" value="ECO:0007669"/>
    <property type="project" value="TreeGrafter"/>
</dbReference>
<proteinExistence type="predicted"/>
<dbReference type="InterPro" id="IPR004852">
    <property type="entry name" value="Di-haem_cyt_c_peroxidsae"/>
</dbReference>
<dbReference type="PROSITE" id="PS51007">
    <property type="entry name" value="CYTC"/>
    <property type="match status" value="1"/>
</dbReference>
<keyword evidence="2 8" id="KW-0349">Heme</keyword>
<keyword evidence="3 9" id="KW-0479">Metal-binding</keyword>